<feature type="transmembrane region" description="Helical" evidence="9">
    <location>
        <begin position="118"/>
        <end position="135"/>
    </location>
</feature>
<dbReference type="InterPro" id="IPR044878">
    <property type="entry name" value="UbiA_sf"/>
</dbReference>
<feature type="transmembrane region" description="Helical" evidence="9">
    <location>
        <begin position="142"/>
        <end position="161"/>
    </location>
</feature>
<comment type="caution">
    <text evidence="10">The sequence shown here is derived from an EMBL/GenBank/DDBJ whole genome shotgun (WGS) entry which is preliminary data.</text>
</comment>
<dbReference type="PIRSF" id="PIRSF005355">
    <property type="entry name" value="UBIAD1"/>
    <property type="match status" value="1"/>
</dbReference>
<evidence type="ECO:0000256" key="9">
    <source>
        <dbReference type="SAM" id="Phobius"/>
    </source>
</evidence>
<keyword evidence="4" id="KW-1003">Cell membrane</keyword>
<dbReference type="PANTHER" id="PTHR13929:SF0">
    <property type="entry name" value="UBIA PRENYLTRANSFERASE DOMAIN-CONTAINING PROTEIN 1"/>
    <property type="match status" value="1"/>
</dbReference>
<evidence type="ECO:0000256" key="7">
    <source>
        <dbReference type="ARBA" id="ARBA00022989"/>
    </source>
</evidence>
<evidence type="ECO:0000256" key="8">
    <source>
        <dbReference type="ARBA" id="ARBA00023136"/>
    </source>
</evidence>
<dbReference type="GO" id="GO:0016020">
    <property type="term" value="C:membrane"/>
    <property type="evidence" value="ECO:0007669"/>
    <property type="project" value="UniProtKB-SubCell"/>
</dbReference>
<dbReference type="EMBL" id="JADIMO010000001">
    <property type="protein sequence ID" value="MBO8444081.1"/>
    <property type="molecule type" value="Genomic_DNA"/>
</dbReference>
<dbReference type="GO" id="GO:0009234">
    <property type="term" value="P:menaquinone biosynthetic process"/>
    <property type="evidence" value="ECO:0007669"/>
    <property type="project" value="UniProtKB-KW"/>
</dbReference>
<feature type="transmembrane region" description="Helical" evidence="9">
    <location>
        <begin position="92"/>
        <end position="112"/>
    </location>
</feature>
<evidence type="ECO:0000256" key="5">
    <source>
        <dbReference type="ARBA" id="ARBA00022679"/>
    </source>
</evidence>
<comment type="subcellular location">
    <subcellularLocation>
        <location evidence="1">Membrane</location>
        <topology evidence="1">Multi-pass membrane protein</topology>
    </subcellularLocation>
</comment>
<evidence type="ECO:0000313" key="11">
    <source>
        <dbReference type="Proteomes" id="UP000823619"/>
    </source>
</evidence>
<evidence type="ECO:0000256" key="3">
    <source>
        <dbReference type="ARBA" id="ARBA00022428"/>
    </source>
</evidence>
<proteinExistence type="predicted"/>
<dbReference type="Proteomes" id="UP000823619">
    <property type="component" value="Unassembled WGS sequence"/>
</dbReference>
<accession>A0A9D9EA01</accession>
<comment type="pathway">
    <text evidence="2">Quinol/quinone metabolism; menaquinone biosynthesis.</text>
</comment>
<keyword evidence="3" id="KW-0474">Menaquinone biosynthesis</keyword>
<dbReference type="InterPro" id="IPR000537">
    <property type="entry name" value="UbiA_prenyltransferase"/>
</dbReference>
<dbReference type="Gene3D" id="1.10.357.140">
    <property type="entry name" value="UbiA prenyltransferase"/>
    <property type="match status" value="1"/>
</dbReference>
<dbReference type="Pfam" id="PF01040">
    <property type="entry name" value="UbiA"/>
    <property type="match status" value="1"/>
</dbReference>
<sequence length="297" mass="32599">MSGHTFKEWMIAVRPWSFPASAMPVIVSLAYLFACHEDVNWINGIWALLNIVVFHAAGNTWSDWFDYRHHVDAEDTYGVRTLTSGMFLPKEIFRLSVLLLSLAVLAGIGLWLRSGMPLLYIGIGGLACAVFYPYLKYHALGDAVIFLAYALLPTVGTVYAGTLQIDWHVLYLAVPVGLITVAILHCNNTRDIATDNRADIRTLAMNIGGKASVWLYCFEVIFPFFWLTGCIIAGILPVWCLLAWVAGIPALQNVRMSIGYFKSGPAAIAGLDEATAKLQLVFSLLLAVSLVLSGLLS</sequence>
<dbReference type="PANTHER" id="PTHR13929">
    <property type="entry name" value="1,4-DIHYDROXY-2-NAPHTHOATE OCTAPRENYLTRANSFERASE"/>
    <property type="match status" value="1"/>
</dbReference>
<dbReference type="InterPro" id="IPR026046">
    <property type="entry name" value="UBIAD1"/>
</dbReference>
<evidence type="ECO:0000256" key="2">
    <source>
        <dbReference type="ARBA" id="ARBA00004863"/>
    </source>
</evidence>
<keyword evidence="7 9" id="KW-1133">Transmembrane helix</keyword>
<keyword evidence="5" id="KW-0808">Transferase</keyword>
<name>A0A9D9EA01_9BACT</name>
<dbReference type="CDD" id="cd13962">
    <property type="entry name" value="PT_UbiA_UBIAD1"/>
    <property type="match status" value="1"/>
</dbReference>
<evidence type="ECO:0000256" key="1">
    <source>
        <dbReference type="ARBA" id="ARBA00004141"/>
    </source>
</evidence>
<dbReference type="GO" id="GO:0042371">
    <property type="term" value="P:vitamin K biosynthetic process"/>
    <property type="evidence" value="ECO:0007669"/>
    <property type="project" value="TreeGrafter"/>
</dbReference>
<keyword evidence="6 9" id="KW-0812">Transmembrane</keyword>
<feature type="transmembrane region" description="Helical" evidence="9">
    <location>
        <begin position="167"/>
        <end position="186"/>
    </location>
</feature>
<evidence type="ECO:0000256" key="4">
    <source>
        <dbReference type="ARBA" id="ARBA00022475"/>
    </source>
</evidence>
<protein>
    <submittedName>
        <fullName evidence="10">Prenyltransferase</fullName>
    </submittedName>
</protein>
<reference evidence="10" key="1">
    <citation type="submission" date="2020-10" db="EMBL/GenBank/DDBJ databases">
        <authorList>
            <person name="Gilroy R."/>
        </authorList>
    </citation>
    <scope>NUCLEOTIDE SEQUENCE</scope>
    <source>
        <strain evidence="10">D5-748</strain>
    </source>
</reference>
<organism evidence="10 11">
    <name type="scientific">Candidatus Cryptobacteroides merdavium</name>
    <dbReference type="NCBI Taxonomy" id="2840769"/>
    <lineage>
        <taxon>Bacteria</taxon>
        <taxon>Pseudomonadati</taxon>
        <taxon>Bacteroidota</taxon>
        <taxon>Bacteroidia</taxon>
        <taxon>Bacteroidales</taxon>
        <taxon>Candidatus Cryptobacteroides</taxon>
    </lineage>
</organism>
<evidence type="ECO:0000256" key="6">
    <source>
        <dbReference type="ARBA" id="ARBA00022692"/>
    </source>
</evidence>
<dbReference type="GO" id="GO:0004659">
    <property type="term" value="F:prenyltransferase activity"/>
    <property type="evidence" value="ECO:0007669"/>
    <property type="project" value="InterPro"/>
</dbReference>
<dbReference type="AlphaFoldDB" id="A0A9D9EA01"/>
<reference evidence="10" key="2">
    <citation type="journal article" date="2021" name="PeerJ">
        <title>Extensive microbial diversity within the chicken gut microbiome revealed by metagenomics and culture.</title>
        <authorList>
            <person name="Gilroy R."/>
            <person name="Ravi A."/>
            <person name="Getino M."/>
            <person name="Pursley I."/>
            <person name="Horton D.L."/>
            <person name="Alikhan N.F."/>
            <person name="Baker D."/>
            <person name="Gharbi K."/>
            <person name="Hall N."/>
            <person name="Watson M."/>
            <person name="Adriaenssens E.M."/>
            <person name="Foster-Nyarko E."/>
            <person name="Jarju S."/>
            <person name="Secka A."/>
            <person name="Antonio M."/>
            <person name="Oren A."/>
            <person name="Chaudhuri R.R."/>
            <person name="La Ragione R."/>
            <person name="Hildebrand F."/>
            <person name="Pallen M.J."/>
        </authorList>
    </citation>
    <scope>NUCLEOTIDE SEQUENCE</scope>
    <source>
        <strain evidence="10">D5-748</strain>
    </source>
</reference>
<gene>
    <name evidence="10" type="ORF">IAC23_00010</name>
</gene>
<feature type="transmembrane region" description="Helical" evidence="9">
    <location>
        <begin position="12"/>
        <end position="34"/>
    </location>
</feature>
<feature type="transmembrane region" description="Helical" evidence="9">
    <location>
        <begin position="40"/>
        <end position="58"/>
    </location>
</feature>
<feature type="transmembrane region" description="Helical" evidence="9">
    <location>
        <begin position="231"/>
        <end position="251"/>
    </location>
</feature>
<evidence type="ECO:0000313" key="10">
    <source>
        <dbReference type="EMBL" id="MBO8444081.1"/>
    </source>
</evidence>
<keyword evidence="8 9" id="KW-0472">Membrane</keyword>